<dbReference type="Proteomes" id="UP000479756">
    <property type="component" value="Unassembled WGS sequence"/>
</dbReference>
<dbReference type="Pfam" id="PF00005">
    <property type="entry name" value="ABC_tran"/>
    <property type="match status" value="2"/>
</dbReference>
<keyword evidence="1" id="KW-0547">Nucleotide-binding</keyword>
<feature type="domain" description="ABC transporter" evidence="3">
    <location>
        <begin position="9"/>
        <end position="241"/>
    </location>
</feature>
<dbReference type="PROSITE" id="PS50893">
    <property type="entry name" value="ABC_TRANSPORTER_2"/>
    <property type="match status" value="2"/>
</dbReference>
<accession>A0A7C9TR69</accession>
<reference evidence="4 5" key="1">
    <citation type="journal article" date="2014" name="Int. J. Syst. Evol. Microbiol.">
        <title>Description of Galbitalea soli gen. nov., sp. nov., and Frondihabitans sucicola sp. nov.</title>
        <authorList>
            <person name="Kim S.J."/>
            <person name="Lim J.M."/>
            <person name="Ahn J.H."/>
            <person name="Weon H.Y."/>
            <person name="Hamada M."/>
            <person name="Suzuki K."/>
            <person name="Ahn T.Y."/>
            <person name="Kwon S.W."/>
        </authorList>
    </citation>
    <scope>NUCLEOTIDE SEQUENCE [LARGE SCALE GENOMIC DNA]</scope>
    <source>
        <strain evidence="4 5">NBRC 108727</strain>
    </source>
</reference>
<evidence type="ECO:0000256" key="1">
    <source>
        <dbReference type="ARBA" id="ARBA00022741"/>
    </source>
</evidence>
<dbReference type="SMART" id="SM00382">
    <property type="entry name" value="AAA"/>
    <property type="match status" value="1"/>
</dbReference>
<dbReference type="InterPro" id="IPR003593">
    <property type="entry name" value="AAA+_ATPase"/>
</dbReference>
<dbReference type="Gene3D" id="3.40.50.300">
    <property type="entry name" value="P-loop containing nucleotide triphosphate hydrolases"/>
    <property type="match status" value="2"/>
</dbReference>
<sequence>MSTARGTELSLLGVSKNYGGAQALVGVDLRLEPGTVHALVGENGAGKSTALKIFAGLEQPSAGRIELAGEPVVFGNRTAAIRAGVGLVPQQLSLIGEMSLVENLILTRPTQLAHRRAAASALRAVADEAGLTLNLSAPVRTLGLAERQLGELAIALAQGARVLLLDEPTSAIGPHESGLLFEKVTALASTGVTVLLITHRLDEVRSVADHVTVLSHGRVTLDAEVADVTDDDLVFAMVGEIPAPETHTLYEGGDDRLVLDGVTAQGSGVVPLRDVSLTVRAGEIVGILGVAGNGQGTLADTAVGIIEPLAGSVSVGGAEIGGRPEVAREHGVSYVPEVRAEFLLSDSPVTRSAVLRRLSDPAFRRRGALQWGAITEFTKGLMERHDVRPRNPAINAGALSGGNQQKLLVGRELDGAPAVAVLHGPTQGLDLHAAAAIRSDIRRAANAGTAVLLVSADVDEVRELADRILVLSKGRIVDEFTAAEFDLQRLGRAMAGLVDHTADAPAGGAR</sequence>
<dbReference type="CDD" id="cd03216">
    <property type="entry name" value="ABC_Carb_Monos_I"/>
    <property type="match status" value="1"/>
</dbReference>
<dbReference type="RefSeq" id="WP_163473254.1">
    <property type="nucleotide sequence ID" value="NZ_JAAGWZ010000002.1"/>
</dbReference>
<keyword evidence="5" id="KW-1185">Reference proteome</keyword>
<dbReference type="EMBL" id="JAAGWZ010000002">
    <property type="protein sequence ID" value="NEM91499.1"/>
    <property type="molecule type" value="Genomic_DNA"/>
</dbReference>
<evidence type="ECO:0000313" key="5">
    <source>
        <dbReference type="Proteomes" id="UP000479756"/>
    </source>
</evidence>
<dbReference type="PANTHER" id="PTHR43790">
    <property type="entry name" value="CARBOHYDRATE TRANSPORT ATP-BINDING PROTEIN MG119-RELATED"/>
    <property type="match status" value="1"/>
</dbReference>
<proteinExistence type="predicted"/>
<dbReference type="GO" id="GO:0005524">
    <property type="term" value="F:ATP binding"/>
    <property type="evidence" value="ECO:0007669"/>
    <property type="project" value="UniProtKB-KW"/>
</dbReference>
<dbReference type="InterPro" id="IPR050107">
    <property type="entry name" value="ABC_carbohydrate_import_ATPase"/>
</dbReference>
<dbReference type="PROSITE" id="PS00211">
    <property type="entry name" value="ABC_TRANSPORTER_1"/>
    <property type="match status" value="1"/>
</dbReference>
<evidence type="ECO:0000259" key="3">
    <source>
        <dbReference type="PROSITE" id="PS50893"/>
    </source>
</evidence>
<evidence type="ECO:0000256" key="2">
    <source>
        <dbReference type="ARBA" id="ARBA00022840"/>
    </source>
</evidence>
<evidence type="ECO:0000313" key="4">
    <source>
        <dbReference type="EMBL" id="NEM91499.1"/>
    </source>
</evidence>
<comment type="caution">
    <text evidence="4">The sequence shown here is derived from an EMBL/GenBank/DDBJ whole genome shotgun (WGS) entry which is preliminary data.</text>
</comment>
<dbReference type="SUPFAM" id="SSF52540">
    <property type="entry name" value="P-loop containing nucleoside triphosphate hydrolases"/>
    <property type="match status" value="2"/>
</dbReference>
<dbReference type="CDD" id="cd03215">
    <property type="entry name" value="ABC_Carb_Monos_II"/>
    <property type="match status" value="1"/>
</dbReference>
<dbReference type="AlphaFoldDB" id="A0A7C9TR69"/>
<keyword evidence="2 4" id="KW-0067">ATP-binding</keyword>
<protein>
    <submittedName>
        <fullName evidence="4">ATP-binding cassette domain-containing protein</fullName>
    </submittedName>
</protein>
<gene>
    <name evidence="4" type="ORF">G3T37_09030</name>
</gene>
<dbReference type="PANTHER" id="PTHR43790:SF4">
    <property type="entry name" value="GUANOSINE IMPORT ATP-BINDING PROTEIN NUPO"/>
    <property type="match status" value="1"/>
</dbReference>
<dbReference type="InterPro" id="IPR027417">
    <property type="entry name" value="P-loop_NTPase"/>
</dbReference>
<dbReference type="InterPro" id="IPR017871">
    <property type="entry name" value="ABC_transporter-like_CS"/>
</dbReference>
<dbReference type="GO" id="GO:0016887">
    <property type="term" value="F:ATP hydrolysis activity"/>
    <property type="evidence" value="ECO:0007669"/>
    <property type="project" value="InterPro"/>
</dbReference>
<feature type="domain" description="ABC transporter" evidence="3">
    <location>
        <begin position="257"/>
        <end position="498"/>
    </location>
</feature>
<name>A0A7C9TR69_9MICO</name>
<dbReference type="InterPro" id="IPR003439">
    <property type="entry name" value="ABC_transporter-like_ATP-bd"/>
</dbReference>
<organism evidence="4 5">
    <name type="scientific">Galbitalea soli</name>
    <dbReference type="NCBI Taxonomy" id="1268042"/>
    <lineage>
        <taxon>Bacteria</taxon>
        <taxon>Bacillati</taxon>
        <taxon>Actinomycetota</taxon>
        <taxon>Actinomycetes</taxon>
        <taxon>Micrococcales</taxon>
        <taxon>Microbacteriaceae</taxon>
        <taxon>Galbitalea</taxon>
    </lineage>
</organism>